<dbReference type="AlphaFoldDB" id="C9PNS9"/>
<dbReference type="RefSeq" id="WP_005763512.1">
    <property type="nucleotide sequence ID" value="NZ_GG704811.1"/>
</dbReference>
<reference evidence="1 2" key="1">
    <citation type="submission" date="2009-10" db="EMBL/GenBank/DDBJ databases">
        <authorList>
            <person name="Muzny D."/>
            <person name="Qin X."/>
            <person name="Deng J."/>
            <person name="Jiang H."/>
            <person name="Liu Y."/>
            <person name="Qu J."/>
            <person name="Song X.-Z."/>
            <person name="Zhang L."/>
            <person name="Thornton R."/>
            <person name="Coyle M."/>
            <person name="Francisco L."/>
            <person name="Jackson L."/>
            <person name="Javaid M."/>
            <person name="Korchina V."/>
            <person name="Kovar C."/>
            <person name="Mata R."/>
            <person name="Mathew T."/>
            <person name="Ngo R."/>
            <person name="Nguyen L."/>
            <person name="Nguyen N."/>
            <person name="Okwuonu G."/>
            <person name="Ongeri F."/>
            <person name="Pham C."/>
            <person name="Simmons D."/>
            <person name="Wilczek-Boney K."/>
            <person name="Hale W."/>
            <person name="Jakkamsetti A."/>
            <person name="Pham P."/>
            <person name="Ruth R."/>
            <person name="San Lucas F."/>
            <person name="Warren J."/>
            <person name="Zhang J."/>
            <person name="Zhao Z."/>
            <person name="Zhou C."/>
            <person name="Zhu D."/>
            <person name="Lee S."/>
            <person name="Bess C."/>
            <person name="Blankenburg K."/>
            <person name="Forbes L."/>
            <person name="Fu Q."/>
            <person name="Gubbala S."/>
            <person name="Hirani K."/>
            <person name="Jayaseelan J.C."/>
            <person name="Lara F."/>
            <person name="Munidasa M."/>
            <person name="Palculict T."/>
            <person name="Patil S."/>
            <person name="Pu L.-L."/>
            <person name="Saada N."/>
            <person name="Tang L."/>
            <person name="Weissenberger G."/>
            <person name="Zhu Y."/>
            <person name="Hemphill L."/>
            <person name="Shang Y."/>
            <person name="Youmans B."/>
            <person name="Ayvaz T."/>
            <person name="Ross M."/>
            <person name="Santibanez J."/>
            <person name="Aqrawi P."/>
            <person name="Gross S."/>
            <person name="Joshi V."/>
            <person name="Fowler G."/>
            <person name="Nazareth L."/>
            <person name="Reid J."/>
            <person name="Worley K."/>
            <person name="Petrosino J."/>
            <person name="Highlander S."/>
            <person name="Gibbs R."/>
        </authorList>
    </citation>
    <scope>NUCLEOTIDE SEQUENCE [LARGE SCALE GENOMIC DNA]</scope>
    <source>
        <strain evidence="1 2">ATCC 43325</strain>
    </source>
</reference>
<dbReference type="Pfam" id="PF22817">
    <property type="entry name" value="ApeP-like"/>
    <property type="match status" value="1"/>
</dbReference>
<proteinExistence type="predicted"/>
<accession>C9PNS9</accession>
<dbReference type="PIRSF" id="PIRSF020565">
    <property type="entry name" value="3Ho_Ac_ACP_DH_prd"/>
    <property type="match status" value="1"/>
</dbReference>
<name>C9PNS9_9PAST</name>
<dbReference type="STRING" id="667128.HMPREF0621_0661"/>
<dbReference type="InterPro" id="IPR029069">
    <property type="entry name" value="HotDog_dom_sf"/>
</dbReference>
<evidence type="ECO:0008006" key="3">
    <source>
        <dbReference type="Google" id="ProtNLM"/>
    </source>
</evidence>
<dbReference type="EMBL" id="ACZR01000006">
    <property type="protein sequence ID" value="EEX50720.1"/>
    <property type="molecule type" value="Genomic_DNA"/>
</dbReference>
<dbReference type="Gene3D" id="3.10.129.10">
    <property type="entry name" value="Hotdog Thioesterase"/>
    <property type="match status" value="1"/>
</dbReference>
<dbReference type="Proteomes" id="UP000005519">
    <property type="component" value="Unassembled WGS sequence"/>
</dbReference>
<gene>
    <name evidence="1" type="ORF">HMPREF0621_0661</name>
</gene>
<protein>
    <recommendedName>
        <fullName evidence="3">FabA-like domain protein</fullName>
    </recommendedName>
</protein>
<organism evidence="1 2">
    <name type="scientific">Pasteurella dagmatis ATCC 43325</name>
    <dbReference type="NCBI Taxonomy" id="667128"/>
    <lineage>
        <taxon>Bacteria</taxon>
        <taxon>Pseudomonadati</taxon>
        <taxon>Pseudomonadota</taxon>
        <taxon>Gammaproteobacteria</taxon>
        <taxon>Pasteurellales</taxon>
        <taxon>Pasteurellaceae</taxon>
        <taxon>Pasteurella</taxon>
    </lineage>
</organism>
<dbReference type="SUPFAM" id="SSF54637">
    <property type="entry name" value="Thioesterase/thiol ester dehydrase-isomerase"/>
    <property type="match status" value="1"/>
</dbReference>
<dbReference type="InterPro" id="IPR016776">
    <property type="entry name" value="ApeP-like_dehydratase"/>
</dbReference>
<keyword evidence="2" id="KW-1185">Reference proteome</keyword>
<comment type="caution">
    <text evidence="1">The sequence shown here is derived from an EMBL/GenBank/DDBJ whole genome shotgun (WGS) entry which is preliminary data.</text>
</comment>
<evidence type="ECO:0000313" key="2">
    <source>
        <dbReference type="Proteomes" id="UP000005519"/>
    </source>
</evidence>
<sequence>MYNLASHQASEYLLHNAPMLLVDEILQVSDTHIEVKIEIDEKHQLFFNQAQQVPVWVSIELMAQAVGTWAGVQSKIKDNSQAQIGFLLGARQCKHFVSHYQMHEILRVYAHLLIQDQRMASFDVKIINSQNQVTAEGRLTTYQPDQNELGQLLNKE</sequence>
<dbReference type="HOGENOM" id="CLU_116661_1_0_6"/>
<evidence type="ECO:0000313" key="1">
    <source>
        <dbReference type="EMBL" id="EEX50720.1"/>
    </source>
</evidence>
<dbReference type="OrthoDB" id="9800188at2"/>